<organism evidence="2 3">
    <name type="scientific">Variovorax paradoxus</name>
    <dbReference type="NCBI Taxonomy" id="34073"/>
    <lineage>
        <taxon>Bacteria</taxon>
        <taxon>Pseudomonadati</taxon>
        <taxon>Pseudomonadota</taxon>
        <taxon>Betaproteobacteria</taxon>
        <taxon>Burkholderiales</taxon>
        <taxon>Comamonadaceae</taxon>
        <taxon>Variovorax</taxon>
    </lineage>
</organism>
<accession>A0AA91DMS3</accession>
<dbReference type="InterPro" id="IPR025743">
    <property type="entry name" value="TssM1_N"/>
</dbReference>
<feature type="domain" description="Type VI secretion system component TssM1 N-terminal" evidence="1">
    <location>
        <begin position="149"/>
        <end position="335"/>
    </location>
</feature>
<comment type="caution">
    <text evidence="2">The sequence shown here is derived from an EMBL/GenBank/DDBJ whole genome shotgun (WGS) entry which is preliminary data.</text>
</comment>
<proteinExistence type="predicted"/>
<reference evidence="2 3" key="1">
    <citation type="submission" date="2016-03" db="EMBL/GenBank/DDBJ databases">
        <title>Genome sequence of Variovorax paradoxus KB5.</title>
        <authorList>
            <person name="Jeong H."/>
            <person name="Hong C.E."/>
            <person name="Jo S.H."/>
            <person name="Park J.M."/>
        </authorList>
    </citation>
    <scope>NUCLEOTIDE SEQUENCE [LARGE SCALE GENOMIC DNA]</scope>
    <source>
        <strain evidence="2 3">KB5</strain>
    </source>
</reference>
<gene>
    <name evidence="2" type="ORF">A3K87_17745</name>
</gene>
<protein>
    <recommendedName>
        <fullName evidence="1">Type VI secretion system component TssM1 N-terminal domain-containing protein</fullName>
    </recommendedName>
</protein>
<dbReference type="InterPro" id="IPR053156">
    <property type="entry name" value="T6SS_TssM-like"/>
</dbReference>
<evidence type="ECO:0000313" key="2">
    <source>
        <dbReference type="EMBL" id="OAK62789.1"/>
    </source>
</evidence>
<name>A0AA91DMS3_VARPD</name>
<dbReference type="PANTHER" id="PTHR36153:SF1">
    <property type="entry name" value="TYPE VI SECRETION SYSTEM COMPONENT TSSM1"/>
    <property type="match status" value="1"/>
</dbReference>
<evidence type="ECO:0000259" key="1">
    <source>
        <dbReference type="Pfam" id="PF14331"/>
    </source>
</evidence>
<dbReference type="Pfam" id="PF14331">
    <property type="entry name" value="IcmF-related_N"/>
    <property type="match status" value="1"/>
</dbReference>
<dbReference type="AlphaFoldDB" id="A0AA91DMS3"/>
<dbReference type="RefSeq" id="WP_081268566.1">
    <property type="nucleotide sequence ID" value="NZ_LVHG01000049.1"/>
</dbReference>
<evidence type="ECO:0000313" key="3">
    <source>
        <dbReference type="Proteomes" id="UP000077852"/>
    </source>
</evidence>
<dbReference type="PANTHER" id="PTHR36153">
    <property type="entry name" value="INNER MEMBRANE PROTEIN-RELATED"/>
    <property type="match status" value="1"/>
</dbReference>
<sequence length="373" mass="40057">MLSHDHRFWLLLALCLAGFALLYGVVRDAGRGARRRALQRRIEALGVPASEAAGDTDLAAAALREGMAQAQQALKRSRPRAPVPWFLFFGNPAANVCGLLSAAHGERLPAHDAGEAKADARWHWWLTGATVSIEIPPGAVGEAADTPAQRGLWLQSLLALAERRHRLPLNGMVACVSAQELLHADESELAALAARMRRLLDETADTLRLQLPTYLVVTGLEQLAGYAVLRAALPPEVLSQAVGHRMTDASAAIATPPRERLDAVFDPLARHLHALRMSLLHRQASAADRLAVHEFVEAVRALQPGLRTFAQVLLANHGKGTRATRWRGLYLTAAASPVHGAGAAFVDDLFGRFLPADQPLVRPGRPSPAGATA</sequence>
<dbReference type="Proteomes" id="UP000077852">
    <property type="component" value="Unassembled WGS sequence"/>
</dbReference>
<dbReference type="EMBL" id="LVHG01000049">
    <property type="protein sequence ID" value="OAK62789.1"/>
    <property type="molecule type" value="Genomic_DNA"/>
</dbReference>